<dbReference type="GO" id="GO:0044205">
    <property type="term" value="P:'de novo' UMP biosynthetic process"/>
    <property type="evidence" value="ECO:0007669"/>
    <property type="project" value="UniProtKB-UniRule"/>
</dbReference>
<comment type="caution">
    <text evidence="10">The sequence shown here is derived from an EMBL/GenBank/DDBJ whole genome shotgun (WGS) entry which is preliminary data.</text>
</comment>
<feature type="binding site" evidence="7">
    <location>
        <position position="53"/>
    </location>
    <ligand>
        <name>carbamoyl phosphate</name>
        <dbReference type="ChEBI" id="CHEBI:58228"/>
    </ligand>
</feature>
<dbReference type="UniPathway" id="UPA00070">
    <property type="reaction ID" value="UER00116"/>
</dbReference>
<dbReference type="InterPro" id="IPR006130">
    <property type="entry name" value="Asp/Orn_carbamoylTrfase"/>
</dbReference>
<comment type="pathway">
    <text evidence="1 7">Pyrimidine metabolism; UMP biosynthesis via de novo pathway; (S)-dihydroorotate from bicarbonate: step 2/3.</text>
</comment>
<feature type="binding site" evidence="7">
    <location>
        <position position="225"/>
    </location>
    <ligand>
        <name>L-aspartate</name>
        <dbReference type="ChEBI" id="CHEBI:29991"/>
    </ligand>
</feature>
<dbReference type="GO" id="GO:0004070">
    <property type="term" value="F:aspartate carbamoyltransferase activity"/>
    <property type="evidence" value="ECO:0007669"/>
    <property type="project" value="UniProtKB-UniRule"/>
</dbReference>
<proteinExistence type="inferred from homology"/>
<feature type="domain" description="Aspartate/ornithine carbamoyltransferase Asp/Orn-binding" evidence="8">
    <location>
        <begin position="150"/>
        <end position="299"/>
    </location>
</feature>
<comment type="catalytic activity">
    <reaction evidence="6 7">
        <text>carbamoyl phosphate + L-aspartate = N-carbamoyl-L-aspartate + phosphate + H(+)</text>
        <dbReference type="Rhea" id="RHEA:20013"/>
        <dbReference type="ChEBI" id="CHEBI:15378"/>
        <dbReference type="ChEBI" id="CHEBI:29991"/>
        <dbReference type="ChEBI" id="CHEBI:32814"/>
        <dbReference type="ChEBI" id="CHEBI:43474"/>
        <dbReference type="ChEBI" id="CHEBI:58228"/>
        <dbReference type="EC" id="2.1.3.2"/>
    </reaction>
</comment>
<gene>
    <name evidence="7" type="primary">pyrB</name>
    <name evidence="10" type="ORF">COT91_04425</name>
</gene>
<dbReference type="InterPro" id="IPR036901">
    <property type="entry name" value="Asp/Orn_carbamoylTrfase_sf"/>
</dbReference>
<keyword evidence="3 7" id="KW-0808">Transferase</keyword>
<dbReference type="GO" id="GO:0006520">
    <property type="term" value="P:amino acid metabolic process"/>
    <property type="evidence" value="ECO:0007669"/>
    <property type="project" value="InterPro"/>
</dbReference>
<evidence type="ECO:0000256" key="3">
    <source>
        <dbReference type="ARBA" id="ARBA00022679"/>
    </source>
</evidence>
<dbReference type="NCBIfam" id="TIGR00670">
    <property type="entry name" value="asp_carb_tr"/>
    <property type="match status" value="1"/>
</dbReference>
<name>A0A2H0VCQ5_9BACT</name>
<evidence type="ECO:0000256" key="1">
    <source>
        <dbReference type="ARBA" id="ARBA00004852"/>
    </source>
</evidence>
<evidence type="ECO:0000256" key="2">
    <source>
        <dbReference type="ARBA" id="ARBA00008896"/>
    </source>
</evidence>
<feature type="domain" description="Aspartate/ornithine carbamoyltransferase carbamoyl-P binding" evidence="9">
    <location>
        <begin position="6"/>
        <end position="144"/>
    </location>
</feature>
<sequence>MNFKGKSLISIKDLTKVEILHILKTIGHFKKTKNPKLLENFVLGSCFFEPSTRTRLSTEAAMSSLGGKVVGFADPSATSQKKHETLHDSIKIISQYVDILAIRHPQEGSARLASQASKKPIINCGDGANQHPSQTLLDLFTIQETQKKLQGLNIAMVGDLKYGRTVHSLAKALSHFKARLYFVAPMSLQMPRHILNELKVQNVKFSLHDKMENVIKKVDILYMTRIQEERFPDKYEYEKVKNVYVLRPEMLVGAKKNMKIMHPLPRVSEIDFKIDESPHAYYFEQAQNGLYTRQALISLFLGKIN</sequence>
<dbReference type="SUPFAM" id="SSF53671">
    <property type="entry name" value="Aspartate/ornithine carbamoyltransferase"/>
    <property type="match status" value="1"/>
</dbReference>
<dbReference type="EMBL" id="PFAJ01000058">
    <property type="protein sequence ID" value="PIR96851.1"/>
    <property type="molecule type" value="Genomic_DNA"/>
</dbReference>
<comment type="subunit">
    <text evidence="7">Heterododecamer (2C3:3R2) of six catalytic PyrB chains organized as two trimers (C3), and six regulatory PyrI chains organized as three dimers (R2).</text>
</comment>
<organism evidence="10 11">
    <name type="scientific">Candidatus Doudnabacteria bacterium CG10_big_fil_rev_8_21_14_0_10_41_10</name>
    <dbReference type="NCBI Taxonomy" id="1974551"/>
    <lineage>
        <taxon>Bacteria</taxon>
        <taxon>Candidatus Doudnaibacteriota</taxon>
    </lineage>
</organism>
<dbReference type="Pfam" id="PF00185">
    <property type="entry name" value="OTCace"/>
    <property type="match status" value="1"/>
</dbReference>
<feature type="binding site" evidence="7">
    <location>
        <position position="265"/>
    </location>
    <ligand>
        <name>carbamoyl phosphate</name>
        <dbReference type="ChEBI" id="CHEBI:58228"/>
    </ligand>
</feature>
<dbReference type="EC" id="2.1.3.2" evidence="7"/>
<dbReference type="NCBIfam" id="NF002032">
    <property type="entry name" value="PRK00856.1"/>
    <property type="match status" value="1"/>
</dbReference>
<comment type="similarity">
    <text evidence="2 7">Belongs to the aspartate/ornithine carbamoyltransferase superfamily. ATCase family.</text>
</comment>
<dbReference type="FunFam" id="3.40.50.1370:FF:000002">
    <property type="entry name" value="Aspartate carbamoyltransferase 2"/>
    <property type="match status" value="1"/>
</dbReference>
<comment type="function">
    <text evidence="5 7">Catalyzes the condensation of carbamoyl phosphate and aspartate to form carbamoyl aspartate and inorganic phosphate, the committed step in the de novo pyrimidine nucleotide biosynthesis pathway.</text>
</comment>
<dbReference type="Gene3D" id="3.40.50.1370">
    <property type="entry name" value="Aspartate/ornithine carbamoyltransferase"/>
    <property type="match status" value="2"/>
</dbReference>
<evidence type="ECO:0000259" key="9">
    <source>
        <dbReference type="Pfam" id="PF02729"/>
    </source>
</evidence>
<dbReference type="HAMAP" id="MF_00001">
    <property type="entry name" value="Asp_carb_tr"/>
    <property type="match status" value="1"/>
</dbReference>
<dbReference type="InterPro" id="IPR006131">
    <property type="entry name" value="Asp_carbamoyltransf_Asp/Orn-bd"/>
</dbReference>
<dbReference type="InterPro" id="IPR002082">
    <property type="entry name" value="Asp_carbamoyltransf"/>
</dbReference>
<evidence type="ECO:0000313" key="10">
    <source>
        <dbReference type="EMBL" id="PIR96851.1"/>
    </source>
</evidence>
<dbReference type="PRINTS" id="PR00100">
    <property type="entry name" value="AOTCASE"/>
</dbReference>
<feature type="binding site" evidence="7">
    <location>
        <position position="82"/>
    </location>
    <ligand>
        <name>L-aspartate</name>
        <dbReference type="ChEBI" id="CHEBI:29991"/>
    </ligand>
</feature>
<feature type="binding site" evidence="7">
    <location>
        <position position="134"/>
    </location>
    <ligand>
        <name>carbamoyl phosphate</name>
        <dbReference type="ChEBI" id="CHEBI:58228"/>
    </ligand>
</feature>
<dbReference type="GO" id="GO:0006207">
    <property type="term" value="P:'de novo' pyrimidine nucleobase biosynthetic process"/>
    <property type="evidence" value="ECO:0007669"/>
    <property type="project" value="InterPro"/>
</dbReference>
<feature type="binding site" evidence="7">
    <location>
        <position position="54"/>
    </location>
    <ligand>
        <name>carbamoyl phosphate</name>
        <dbReference type="ChEBI" id="CHEBI:58228"/>
    </ligand>
</feature>
<dbReference type="GO" id="GO:0016597">
    <property type="term" value="F:amino acid binding"/>
    <property type="evidence" value="ECO:0007669"/>
    <property type="project" value="InterPro"/>
</dbReference>
<feature type="binding site" evidence="7">
    <location>
        <position position="131"/>
    </location>
    <ligand>
        <name>carbamoyl phosphate</name>
        <dbReference type="ChEBI" id="CHEBI:58228"/>
    </ligand>
</feature>
<evidence type="ECO:0000256" key="7">
    <source>
        <dbReference type="HAMAP-Rule" id="MF_00001"/>
    </source>
</evidence>
<protein>
    <recommendedName>
        <fullName evidence="7">Aspartate carbamoyltransferase</fullName>
        <ecNumber evidence="7">2.1.3.2</ecNumber>
    </recommendedName>
    <alternativeName>
        <fullName evidence="7">Aspartate transcarbamylase</fullName>
        <shortName evidence="7">ATCase</shortName>
    </alternativeName>
</protein>
<dbReference type="InterPro" id="IPR006132">
    <property type="entry name" value="Asp/Orn_carbamoyltranf_P-bd"/>
</dbReference>
<evidence type="ECO:0000256" key="5">
    <source>
        <dbReference type="ARBA" id="ARBA00043884"/>
    </source>
</evidence>
<dbReference type="PRINTS" id="PR00101">
    <property type="entry name" value="ATCASE"/>
</dbReference>
<dbReference type="PANTHER" id="PTHR45753">
    <property type="entry name" value="ORNITHINE CARBAMOYLTRANSFERASE, MITOCHONDRIAL"/>
    <property type="match status" value="1"/>
</dbReference>
<keyword evidence="4 7" id="KW-0665">Pyrimidine biosynthesis</keyword>
<dbReference type="Pfam" id="PF02729">
    <property type="entry name" value="OTCace_N"/>
    <property type="match status" value="1"/>
</dbReference>
<accession>A0A2H0VCQ5</accession>
<dbReference type="PANTHER" id="PTHR45753:SF6">
    <property type="entry name" value="ASPARTATE CARBAMOYLTRANSFERASE"/>
    <property type="match status" value="1"/>
</dbReference>
<evidence type="ECO:0000313" key="11">
    <source>
        <dbReference type="Proteomes" id="UP000230557"/>
    </source>
</evidence>
<dbReference type="Proteomes" id="UP000230557">
    <property type="component" value="Unassembled WGS sequence"/>
</dbReference>
<evidence type="ECO:0000259" key="8">
    <source>
        <dbReference type="Pfam" id="PF00185"/>
    </source>
</evidence>
<feature type="binding site" evidence="7">
    <location>
        <position position="264"/>
    </location>
    <ligand>
        <name>carbamoyl phosphate</name>
        <dbReference type="ChEBI" id="CHEBI:58228"/>
    </ligand>
</feature>
<evidence type="ECO:0000256" key="6">
    <source>
        <dbReference type="ARBA" id="ARBA00048859"/>
    </source>
</evidence>
<feature type="binding site" evidence="7">
    <location>
        <position position="164"/>
    </location>
    <ligand>
        <name>L-aspartate</name>
        <dbReference type="ChEBI" id="CHEBI:29991"/>
    </ligand>
</feature>
<dbReference type="GO" id="GO:0005829">
    <property type="term" value="C:cytosol"/>
    <property type="evidence" value="ECO:0007669"/>
    <property type="project" value="TreeGrafter"/>
</dbReference>
<feature type="binding site" evidence="7">
    <location>
        <position position="103"/>
    </location>
    <ligand>
        <name>carbamoyl phosphate</name>
        <dbReference type="ChEBI" id="CHEBI:58228"/>
    </ligand>
</feature>
<dbReference type="PROSITE" id="PS00097">
    <property type="entry name" value="CARBAMOYLTRANSFERASE"/>
    <property type="match status" value="1"/>
</dbReference>
<evidence type="ECO:0000256" key="4">
    <source>
        <dbReference type="ARBA" id="ARBA00022975"/>
    </source>
</evidence>
<reference evidence="11" key="1">
    <citation type="submission" date="2017-09" db="EMBL/GenBank/DDBJ databases">
        <title>Depth-based differentiation of microbial function through sediment-hosted aquifers and enrichment of novel symbionts in the deep terrestrial subsurface.</title>
        <authorList>
            <person name="Probst A.J."/>
            <person name="Ladd B."/>
            <person name="Jarett J.K."/>
            <person name="Geller-Mcgrath D.E."/>
            <person name="Sieber C.M.K."/>
            <person name="Emerson J.B."/>
            <person name="Anantharaman K."/>
            <person name="Thomas B.C."/>
            <person name="Malmstrom R."/>
            <person name="Stieglmeier M."/>
            <person name="Klingl A."/>
            <person name="Woyke T."/>
            <person name="Ryan C.M."/>
            <person name="Banfield J.F."/>
        </authorList>
    </citation>
    <scope>NUCLEOTIDE SEQUENCE [LARGE SCALE GENOMIC DNA]</scope>
</reference>
<dbReference type="AlphaFoldDB" id="A0A2H0VCQ5"/>